<dbReference type="Proteomes" id="UP000054477">
    <property type="component" value="Unassembled WGS sequence"/>
</dbReference>
<evidence type="ECO:0000256" key="1">
    <source>
        <dbReference type="SAM" id="MobiDB-lite"/>
    </source>
</evidence>
<feature type="region of interest" description="Disordered" evidence="1">
    <location>
        <begin position="15"/>
        <end position="70"/>
    </location>
</feature>
<dbReference type="AlphaFoldDB" id="A0A0C9WGN5"/>
<dbReference type="EMBL" id="KN839455">
    <property type="protein sequence ID" value="KIJ89754.1"/>
    <property type="molecule type" value="Genomic_DNA"/>
</dbReference>
<organism evidence="2 3">
    <name type="scientific">Laccaria amethystina LaAM-08-1</name>
    <dbReference type="NCBI Taxonomy" id="1095629"/>
    <lineage>
        <taxon>Eukaryota</taxon>
        <taxon>Fungi</taxon>
        <taxon>Dikarya</taxon>
        <taxon>Basidiomycota</taxon>
        <taxon>Agaricomycotina</taxon>
        <taxon>Agaricomycetes</taxon>
        <taxon>Agaricomycetidae</taxon>
        <taxon>Agaricales</taxon>
        <taxon>Agaricineae</taxon>
        <taxon>Hydnangiaceae</taxon>
        <taxon>Laccaria</taxon>
    </lineage>
</organism>
<accession>A0A0C9WGN5</accession>
<evidence type="ECO:0000313" key="2">
    <source>
        <dbReference type="EMBL" id="KIJ89754.1"/>
    </source>
</evidence>
<evidence type="ECO:0000313" key="3">
    <source>
        <dbReference type="Proteomes" id="UP000054477"/>
    </source>
</evidence>
<keyword evidence="3" id="KW-1185">Reference proteome</keyword>
<gene>
    <name evidence="2" type="ORF">K443DRAFT_15816</name>
</gene>
<name>A0A0C9WGN5_9AGAR</name>
<dbReference type="HOGENOM" id="CLU_2758190_0_0_1"/>
<reference evidence="3" key="2">
    <citation type="submission" date="2015-01" db="EMBL/GenBank/DDBJ databases">
        <title>Evolutionary Origins and Diversification of the Mycorrhizal Mutualists.</title>
        <authorList>
            <consortium name="DOE Joint Genome Institute"/>
            <consortium name="Mycorrhizal Genomics Consortium"/>
            <person name="Kohler A."/>
            <person name="Kuo A."/>
            <person name="Nagy L.G."/>
            <person name="Floudas D."/>
            <person name="Copeland A."/>
            <person name="Barry K.W."/>
            <person name="Cichocki N."/>
            <person name="Veneault-Fourrey C."/>
            <person name="LaButti K."/>
            <person name="Lindquist E.A."/>
            <person name="Lipzen A."/>
            <person name="Lundell T."/>
            <person name="Morin E."/>
            <person name="Murat C."/>
            <person name="Riley R."/>
            <person name="Ohm R."/>
            <person name="Sun H."/>
            <person name="Tunlid A."/>
            <person name="Henrissat B."/>
            <person name="Grigoriev I.V."/>
            <person name="Hibbett D.S."/>
            <person name="Martin F."/>
        </authorList>
    </citation>
    <scope>NUCLEOTIDE SEQUENCE [LARGE SCALE GENOMIC DNA]</scope>
    <source>
        <strain evidence="3">LaAM-08-1</strain>
    </source>
</reference>
<reference evidence="2 3" key="1">
    <citation type="submission" date="2014-04" db="EMBL/GenBank/DDBJ databases">
        <authorList>
            <consortium name="DOE Joint Genome Institute"/>
            <person name="Kuo A."/>
            <person name="Kohler A."/>
            <person name="Nagy L.G."/>
            <person name="Floudas D."/>
            <person name="Copeland A."/>
            <person name="Barry K.W."/>
            <person name="Cichocki N."/>
            <person name="Veneault-Fourrey C."/>
            <person name="LaButti K."/>
            <person name="Lindquist E.A."/>
            <person name="Lipzen A."/>
            <person name="Lundell T."/>
            <person name="Morin E."/>
            <person name="Murat C."/>
            <person name="Sun H."/>
            <person name="Tunlid A."/>
            <person name="Henrissat B."/>
            <person name="Grigoriev I.V."/>
            <person name="Hibbett D.S."/>
            <person name="Martin F."/>
            <person name="Nordberg H.P."/>
            <person name="Cantor M.N."/>
            <person name="Hua S.X."/>
        </authorList>
    </citation>
    <scope>NUCLEOTIDE SEQUENCE [LARGE SCALE GENOMIC DNA]</scope>
    <source>
        <strain evidence="2 3">LaAM-08-1</strain>
    </source>
</reference>
<sequence>MWGPCTMAHHQFTYDTHAPLPHPTRLANTTQCPTPTHSPTPTPFANRAKRKPGDHGFAPDANPQTHSSNE</sequence>
<proteinExistence type="predicted"/>
<protein>
    <submittedName>
        <fullName evidence="2">Uncharacterized protein</fullName>
    </submittedName>
</protein>